<dbReference type="AlphaFoldDB" id="A0AAW2JG22"/>
<organism evidence="1">
    <name type="scientific">Sesamum radiatum</name>
    <name type="common">Black benniseed</name>
    <dbReference type="NCBI Taxonomy" id="300843"/>
    <lineage>
        <taxon>Eukaryota</taxon>
        <taxon>Viridiplantae</taxon>
        <taxon>Streptophyta</taxon>
        <taxon>Embryophyta</taxon>
        <taxon>Tracheophyta</taxon>
        <taxon>Spermatophyta</taxon>
        <taxon>Magnoliopsida</taxon>
        <taxon>eudicotyledons</taxon>
        <taxon>Gunneridae</taxon>
        <taxon>Pentapetalae</taxon>
        <taxon>asterids</taxon>
        <taxon>lamiids</taxon>
        <taxon>Lamiales</taxon>
        <taxon>Pedaliaceae</taxon>
        <taxon>Sesamum</taxon>
    </lineage>
</organism>
<dbReference type="EMBL" id="JACGWJ010000343">
    <property type="protein sequence ID" value="KAL0293188.1"/>
    <property type="molecule type" value="Genomic_DNA"/>
</dbReference>
<name>A0AAW2JG22_SESRA</name>
<sequence>MSGYWSRTCRRAQHLVKLYQASVKAKGKEVETNFAEAGISNNTHIDASDFFQSNENDDKDLPELPLKFGDITEDFNMLVD</sequence>
<reference evidence="1" key="2">
    <citation type="journal article" date="2024" name="Plant">
        <title>Genomic evolution and insights into agronomic trait innovations of Sesamum species.</title>
        <authorList>
            <person name="Miao H."/>
            <person name="Wang L."/>
            <person name="Qu L."/>
            <person name="Liu H."/>
            <person name="Sun Y."/>
            <person name="Le M."/>
            <person name="Wang Q."/>
            <person name="Wei S."/>
            <person name="Zheng Y."/>
            <person name="Lin W."/>
            <person name="Duan Y."/>
            <person name="Cao H."/>
            <person name="Xiong S."/>
            <person name="Wang X."/>
            <person name="Wei L."/>
            <person name="Li C."/>
            <person name="Ma Q."/>
            <person name="Ju M."/>
            <person name="Zhao R."/>
            <person name="Li G."/>
            <person name="Mu C."/>
            <person name="Tian Q."/>
            <person name="Mei H."/>
            <person name="Zhang T."/>
            <person name="Gao T."/>
            <person name="Zhang H."/>
        </authorList>
    </citation>
    <scope>NUCLEOTIDE SEQUENCE</scope>
    <source>
        <strain evidence="1">G02</strain>
    </source>
</reference>
<evidence type="ECO:0000313" key="1">
    <source>
        <dbReference type="EMBL" id="KAL0293188.1"/>
    </source>
</evidence>
<accession>A0AAW2JG22</accession>
<protein>
    <submittedName>
        <fullName evidence="1">Uncharacterized protein</fullName>
    </submittedName>
</protein>
<comment type="caution">
    <text evidence="1">The sequence shown here is derived from an EMBL/GenBank/DDBJ whole genome shotgun (WGS) entry which is preliminary data.</text>
</comment>
<proteinExistence type="predicted"/>
<reference evidence="1" key="1">
    <citation type="submission" date="2020-06" db="EMBL/GenBank/DDBJ databases">
        <authorList>
            <person name="Li T."/>
            <person name="Hu X."/>
            <person name="Zhang T."/>
            <person name="Song X."/>
            <person name="Zhang H."/>
            <person name="Dai N."/>
            <person name="Sheng W."/>
            <person name="Hou X."/>
            <person name="Wei L."/>
        </authorList>
    </citation>
    <scope>NUCLEOTIDE SEQUENCE</scope>
    <source>
        <strain evidence="1">G02</strain>
        <tissue evidence="1">Leaf</tissue>
    </source>
</reference>
<gene>
    <name evidence="1" type="ORF">Sradi_6951900</name>
</gene>